<evidence type="ECO:0000256" key="2">
    <source>
        <dbReference type="ARBA" id="ARBA00004496"/>
    </source>
</evidence>
<feature type="compositionally biased region" description="Basic and acidic residues" evidence="9">
    <location>
        <begin position="225"/>
        <end position="238"/>
    </location>
</feature>
<dbReference type="GO" id="GO:0070476">
    <property type="term" value="P:rRNA (guanine-N7)-methylation"/>
    <property type="evidence" value="ECO:0007669"/>
    <property type="project" value="InterPro"/>
</dbReference>
<dbReference type="Proteomes" id="UP000193944">
    <property type="component" value="Unassembled WGS sequence"/>
</dbReference>
<proteinExistence type="inferred from homology"/>
<feature type="domain" description="Methyltransferase type 11" evidence="10">
    <location>
        <begin position="54"/>
        <end position="132"/>
    </location>
</feature>
<evidence type="ECO:0000313" key="13">
    <source>
        <dbReference type="Proteomes" id="UP000193944"/>
    </source>
</evidence>
<reference evidence="12 13" key="2">
    <citation type="submission" date="2016-08" db="EMBL/GenBank/DDBJ databases">
        <title>Pervasive Adenine N6-methylation of Active Genes in Fungi.</title>
        <authorList>
            <consortium name="DOE Joint Genome Institute"/>
            <person name="Mondo S.J."/>
            <person name="Dannebaum R.O."/>
            <person name="Kuo R.C."/>
            <person name="Labutti K."/>
            <person name="Haridas S."/>
            <person name="Kuo A."/>
            <person name="Salamov A."/>
            <person name="Ahrendt S.R."/>
            <person name="Lipzen A."/>
            <person name="Sullivan W."/>
            <person name="Andreopoulos W.B."/>
            <person name="Clum A."/>
            <person name="Lindquist E."/>
            <person name="Daum C."/>
            <person name="Ramamoorthy G.K."/>
            <person name="Gryganskyi A."/>
            <person name="Culley D."/>
            <person name="Magnuson J.K."/>
            <person name="James T.Y."/>
            <person name="O'Malley M.A."/>
            <person name="Stajich J.E."/>
            <person name="Spatafora J.W."/>
            <person name="Visel A."/>
            <person name="Grigoriev I.V."/>
        </authorList>
    </citation>
    <scope>NUCLEOTIDE SEQUENCE [LARGE SCALE GENOMIC DNA]</scope>
    <source>
        <strain evidence="12 13">S4</strain>
    </source>
</reference>
<dbReference type="InterPro" id="IPR013216">
    <property type="entry name" value="Methyltransf_11"/>
</dbReference>
<keyword evidence="4" id="KW-0963">Cytoplasm</keyword>
<dbReference type="InterPro" id="IPR022238">
    <property type="entry name" value="Bud23_C"/>
</dbReference>
<accession>A0A1Y1WTQ3</accession>
<feature type="region of interest" description="Disordered" evidence="9">
    <location>
        <begin position="213"/>
        <end position="287"/>
    </location>
</feature>
<evidence type="ECO:0000256" key="4">
    <source>
        <dbReference type="ARBA" id="ARBA00022490"/>
    </source>
</evidence>
<evidence type="ECO:0000259" key="11">
    <source>
        <dbReference type="Pfam" id="PF12589"/>
    </source>
</evidence>
<dbReference type="OrthoDB" id="2877at2759"/>
<protein>
    <submittedName>
        <fullName evidence="12">Williams-Beuren syndrome critical region protein 22</fullName>
    </submittedName>
</protein>
<dbReference type="InterPro" id="IPR029063">
    <property type="entry name" value="SAM-dependent_MTases_sf"/>
</dbReference>
<feature type="compositionally biased region" description="Basic residues" evidence="9">
    <location>
        <begin position="239"/>
        <end position="249"/>
    </location>
</feature>
<reference evidence="12 13" key="1">
    <citation type="submission" date="2016-08" db="EMBL/GenBank/DDBJ databases">
        <title>A Parts List for Fungal Cellulosomes Revealed by Comparative Genomics.</title>
        <authorList>
            <consortium name="DOE Joint Genome Institute"/>
            <person name="Haitjema C.H."/>
            <person name="Gilmore S.P."/>
            <person name="Henske J.K."/>
            <person name="Solomon K.V."/>
            <person name="De Groot R."/>
            <person name="Kuo A."/>
            <person name="Mondo S.J."/>
            <person name="Salamov A.A."/>
            <person name="Labutti K."/>
            <person name="Zhao Z."/>
            <person name="Chiniquy J."/>
            <person name="Barry K."/>
            <person name="Brewer H.M."/>
            <person name="Purvine S.O."/>
            <person name="Wright A.T."/>
            <person name="Boxma B."/>
            <person name="Van Alen T."/>
            <person name="Hackstein J.H."/>
            <person name="Baker S.E."/>
            <person name="Grigoriev I.V."/>
            <person name="O'Malley M.A."/>
        </authorList>
    </citation>
    <scope>NUCLEOTIDE SEQUENCE [LARGE SCALE GENOMIC DNA]</scope>
    <source>
        <strain evidence="12 13">S4</strain>
    </source>
</reference>
<keyword evidence="8" id="KW-0539">Nucleus</keyword>
<dbReference type="PANTHER" id="PTHR12734:SF0">
    <property type="entry name" value="18S RRNA (GUANINE-N(7))-METHYLTRANSFERASE-RELATED"/>
    <property type="match status" value="1"/>
</dbReference>
<evidence type="ECO:0000256" key="8">
    <source>
        <dbReference type="ARBA" id="ARBA00023242"/>
    </source>
</evidence>
<dbReference type="EMBL" id="MCFG01000285">
    <property type="protein sequence ID" value="ORX76678.1"/>
    <property type="molecule type" value="Genomic_DNA"/>
</dbReference>
<comment type="caution">
    <text evidence="12">The sequence shown here is derived from an EMBL/GenBank/DDBJ whole genome shotgun (WGS) entry which is preliminary data.</text>
</comment>
<evidence type="ECO:0000256" key="6">
    <source>
        <dbReference type="ARBA" id="ARBA00022679"/>
    </source>
</evidence>
<dbReference type="FunFam" id="3.40.50.150:FF:000017">
    <property type="entry name" value="probable 18S rRNA (Guanine-N(7))-methyltransferase"/>
    <property type="match status" value="1"/>
</dbReference>
<evidence type="ECO:0000256" key="7">
    <source>
        <dbReference type="ARBA" id="ARBA00022691"/>
    </source>
</evidence>
<dbReference type="Pfam" id="PF12589">
    <property type="entry name" value="WBS_methylT"/>
    <property type="match status" value="1"/>
</dbReference>
<dbReference type="CDD" id="cd02440">
    <property type="entry name" value="AdoMet_MTases"/>
    <property type="match status" value="1"/>
</dbReference>
<evidence type="ECO:0000259" key="10">
    <source>
        <dbReference type="Pfam" id="PF08241"/>
    </source>
</evidence>
<keyword evidence="7" id="KW-0949">S-adenosyl-L-methionine</keyword>
<evidence type="ECO:0000256" key="5">
    <source>
        <dbReference type="ARBA" id="ARBA00022603"/>
    </source>
</evidence>
<keyword evidence="6" id="KW-0808">Transferase</keyword>
<gene>
    <name evidence="12" type="ORF">BCR32DRAFT_224035</name>
</gene>
<sequence length="287" mass="32339">MSRPEHQAPAEIVYNDSEAKKYTVNTRIQAIQADMSYRALELLNLPEDKCCYLLDIGCGSGLSSEVLEDEGHVWVGVDISPSMLEVAKERDIQGDMFLQDIGDGFGFRPGTFDGAISISVIQWLCNADKKYHNPKKRLTRFFSTLYSALARGARAVFQFYPENPDQVELIVGSAMKCGFTGGLVVDYPNSSKAKKFYLCLFAGFADNPSNSPSLPKGLGAEGEDEPRSSVDYAYERMKERRRKGKKSRVPIKDRNWVLHKKEVARKKGKTNVPKDSKYTGRKRRVRF</sequence>
<dbReference type="GO" id="GO:0005737">
    <property type="term" value="C:cytoplasm"/>
    <property type="evidence" value="ECO:0007669"/>
    <property type="project" value="UniProtKB-SubCell"/>
</dbReference>
<dbReference type="PANTHER" id="PTHR12734">
    <property type="entry name" value="METHYLTRANSFERASE-RELATED"/>
    <property type="match status" value="1"/>
</dbReference>
<evidence type="ECO:0000256" key="1">
    <source>
        <dbReference type="ARBA" id="ARBA00004123"/>
    </source>
</evidence>
<evidence type="ECO:0000313" key="12">
    <source>
        <dbReference type="EMBL" id="ORX76678.1"/>
    </source>
</evidence>
<organism evidence="12 13">
    <name type="scientific">Anaeromyces robustus</name>
    <dbReference type="NCBI Taxonomy" id="1754192"/>
    <lineage>
        <taxon>Eukaryota</taxon>
        <taxon>Fungi</taxon>
        <taxon>Fungi incertae sedis</taxon>
        <taxon>Chytridiomycota</taxon>
        <taxon>Chytridiomycota incertae sedis</taxon>
        <taxon>Neocallimastigomycetes</taxon>
        <taxon>Neocallimastigales</taxon>
        <taxon>Neocallimastigaceae</taxon>
        <taxon>Anaeromyces</taxon>
    </lineage>
</organism>
<dbReference type="AlphaFoldDB" id="A0A1Y1WTQ3"/>
<dbReference type="STRING" id="1754192.A0A1Y1WTQ3"/>
<name>A0A1Y1WTQ3_9FUNG</name>
<keyword evidence="13" id="KW-1185">Reference proteome</keyword>
<evidence type="ECO:0000256" key="3">
    <source>
        <dbReference type="ARBA" id="ARBA00005547"/>
    </source>
</evidence>
<dbReference type="Pfam" id="PF08241">
    <property type="entry name" value="Methyltransf_11"/>
    <property type="match status" value="1"/>
</dbReference>
<dbReference type="GO" id="GO:0016435">
    <property type="term" value="F:rRNA (guanine) methyltransferase activity"/>
    <property type="evidence" value="ECO:0007669"/>
    <property type="project" value="InterPro"/>
</dbReference>
<dbReference type="SUPFAM" id="SSF53335">
    <property type="entry name" value="S-adenosyl-L-methionine-dependent methyltransferases"/>
    <property type="match status" value="1"/>
</dbReference>
<comment type="subcellular location">
    <subcellularLocation>
        <location evidence="2">Cytoplasm</location>
    </subcellularLocation>
    <subcellularLocation>
        <location evidence="1">Nucleus</location>
    </subcellularLocation>
</comment>
<evidence type="ECO:0000256" key="9">
    <source>
        <dbReference type="SAM" id="MobiDB-lite"/>
    </source>
</evidence>
<feature type="compositionally biased region" description="Basic and acidic residues" evidence="9">
    <location>
        <begin position="250"/>
        <end position="261"/>
    </location>
</feature>
<feature type="domain" description="18S rRNA (guanine(1575)-N(7))-methyltransferase Bud23 C-terminal" evidence="11">
    <location>
        <begin position="200"/>
        <end position="284"/>
    </location>
</feature>
<dbReference type="InterPro" id="IPR039769">
    <property type="entry name" value="Bud23-like"/>
</dbReference>
<dbReference type="Gene3D" id="3.40.50.150">
    <property type="entry name" value="Vaccinia Virus protein VP39"/>
    <property type="match status" value="1"/>
</dbReference>
<keyword evidence="5" id="KW-0489">Methyltransferase</keyword>
<comment type="similarity">
    <text evidence="3">Belongs to the class I-like SAM-binding methyltransferase superfamily. BUD23/WBSCR22 family.</text>
</comment>
<dbReference type="GO" id="GO:0005730">
    <property type="term" value="C:nucleolus"/>
    <property type="evidence" value="ECO:0007669"/>
    <property type="project" value="TreeGrafter"/>
</dbReference>